<dbReference type="PROSITE" id="PS51257">
    <property type="entry name" value="PROKAR_LIPOPROTEIN"/>
    <property type="match status" value="1"/>
</dbReference>
<dbReference type="AlphaFoldDB" id="A0A5P2G505"/>
<evidence type="ECO:0000256" key="2">
    <source>
        <dbReference type="ARBA" id="ARBA00022692"/>
    </source>
</evidence>
<keyword evidence="2" id="KW-0812">Transmembrane</keyword>
<evidence type="ECO:0000256" key="3">
    <source>
        <dbReference type="ARBA" id="ARBA00022729"/>
    </source>
</evidence>
<keyword evidence="3" id="KW-0732">Signal</keyword>
<dbReference type="Gene3D" id="2.40.160.50">
    <property type="entry name" value="membrane protein fhac: a member of the omp85/tpsb transporter family"/>
    <property type="match status" value="1"/>
</dbReference>
<dbReference type="GO" id="GO:0019867">
    <property type="term" value="C:outer membrane"/>
    <property type="evidence" value="ECO:0007669"/>
    <property type="project" value="InterPro"/>
</dbReference>
<evidence type="ECO:0000313" key="8">
    <source>
        <dbReference type="Proteomes" id="UP000292424"/>
    </source>
</evidence>
<dbReference type="InterPro" id="IPR039910">
    <property type="entry name" value="D15-like"/>
</dbReference>
<feature type="domain" description="Bacterial surface antigen (D15)" evidence="6">
    <location>
        <begin position="514"/>
        <end position="771"/>
    </location>
</feature>
<keyword evidence="5" id="KW-0998">Cell outer membrane</keyword>
<keyword evidence="8" id="KW-1185">Reference proteome</keyword>
<proteinExistence type="predicted"/>
<reference evidence="7 8" key="1">
    <citation type="submission" date="2019-09" db="EMBL/GenBank/DDBJ databases">
        <title>Complete genome sequence of Arachidicoccus sp. B3-10 isolated from apple orchard soil.</title>
        <authorList>
            <person name="Kim H.S."/>
            <person name="Han K.-I."/>
            <person name="Suh M.K."/>
            <person name="Lee K.C."/>
            <person name="Eom M.K."/>
            <person name="Kim J.-S."/>
            <person name="Kang S.W."/>
            <person name="Sin Y."/>
            <person name="Lee J.-S."/>
        </authorList>
    </citation>
    <scope>NUCLEOTIDE SEQUENCE [LARGE SCALE GENOMIC DNA]</scope>
    <source>
        <strain evidence="7 8">B3-10</strain>
    </source>
</reference>
<dbReference type="EMBL" id="CP044016">
    <property type="protein sequence ID" value="QES88173.1"/>
    <property type="molecule type" value="Genomic_DNA"/>
</dbReference>
<dbReference type="PANTHER" id="PTHR12815">
    <property type="entry name" value="SORTING AND ASSEMBLY MACHINERY SAMM50 PROTEIN FAMILY MEMBER"/>
    <property type="match status" value="1"/>
</dbReference>
<dbReference type="Pfam" id="PF01103">
    <property type="entry name" value="Omp85"/>
    <property type="match status" value="1"/>
</dbReference>
<dbReference type="Proteomes" id="UP000292424">
    <property type="component" value="Chromosome"/>
</dbReference>
<dbReference type="PANTHER" id="PTHR12815:SF47">
    <property type="entry name" value="TRANSLOCATION AND ASSEMBLY MODULE SUBUNIT TAMA"/>
    <property type="match status" value="1"/>
</dbReference>
<sequence length="811" mass="93115">MVRYCKQLIHLIWILLLFSACSVYNNTSVKNYPVDTPFVFDNKIVLDGSHLSGDENAQMNLDLPNYWSDSANANRFRRYMFLYRINNPPKFDTSNITKSKKYMKGYLQTKGYFQPIITDTFYFDSTSFPGQDRTFIQVNINPNKPTIIDSVHYNLPDSSILKVIEQKTKMPNIVVGKTHFSNAPVSNELDRIIKLYRNNGYYRLQKQDLIAVVDTNDITLLKMTIDPFEQAMLLAQSASSRKNYLKASVDFTKRMSIDSLKYESSKEAFVKYKIGRVYIFPETSVTDIPDTVMKHGRDFDSIFRTRNRMINIYSNEQKFKPRPILEHLFTHPGDIYSDSMYLKTINNISNIGAWQSVDSRAITIQDSTLDLFYFLVPNIKQSMSYDFEVSRNTGDYITSSFGSNFLGLAVNVTHKNRNTWHRAIQSSTSLRNGVELNLANSNGYSSILQTIQSSITQSYVFPKFITPFRIRDRTSDGIKSVLNVTGSYQDRRDYFKLKSIVANWGYEWRSKNITWQYRPLNIELYSLDTLTYLYQALVNSPYIRNAFNTGAVVSQQLNMAIAYSDKNHPQNANYVSVGFEESGTLLGRFKPLKGNIYQYVKLQAEYRKQVNFHKTQLAFRAMAGVAFNYNGDGKFGGTLPFYKQFFGGGPNSMRAWGLRQIGLGSSLLSDTSSTFRDRYGDMQMEVNAEYRYPIFVVGSMKVKGAMFVDAGNVWDVRTNTSNPQGVFNINNLGHDIAIGVGTGLRLDFDYFLIRLDLGIKVKDPARDENGGWMDFSKFSWRNKEYTIINPITNQQVYRNNYALQLGIGLPF</sequence>
<evidence type="ECO:0000256" key="1">
    <source>
        <dbReference type="ARBA" id="ARBA00004370"/>
    </source>
</evidence>
<evidence type="ECO:0000259" key="6">
    <source>
        <dbReference type="Pfam" id="PF01103"/>
    </source>
</evidence>
<gene>
    <name evidence="7" type="ORF">E0W69_005660</name>
</gene>
<accession>A0A5P2G505</accession>
<dbReference type="OrthoDB" id="9814535at2"/>
<dbReference type="InterPro" id="IPR000184">
    <property type="entry name" value="Bac_surfAg_D15"/>
</dbReference>
<comment type="subcellular location">
    <subcellularLocation>
        <location evidence="1">Membrane</location>
    </subcellularLocation>
</comment>
<evidence type="ECO:0000256" key="5">
    <source>
        <dbReference type="ARBA" id="ARBA00023237"/>
    </source>
</evidence>
<evidence type="ECO:0000256" key="4">
    <source>
        <dbReference type="ARBA" id="ARBA00023136"/>
    </source>
</evidence>
<protein>
    <submittedName>
        <fullName evidence="7">BamA/TamA family outer membrane protein</fullName>
    </submittedName>
</protein>
<evidence type="ECO:0000313" key="7">
    <source>
        <dbReference type="EMBL" id="QES88173.1"/>
    </source>
</evidence>
<organism evidence="7 8">
    <name type="scientific">Rhizosphaericola mali</name>
    <dbReference type="NCBI Taxonomy" id="2545455"/>
    <lineage>
        <taxon>Bacteria</taxon>
        <taxon>Pseudomonadati</taxon>
        <taxon>Bacteroidota</taxon>
        <taxon>Chitinophagia</taxon>
        <taxon>Chitinophagales</taxon>
        <taxon>Chitinophagaceae</taxon>
        <taxon>Rhizosphaericola</taxon>
    </lineage>
</organism>
<name>A0A5P2G505_9BACT</name>
<dbReference type="KEGG" id="arac:E0W69_005660"/>
<keyword evidence="4" id="KW-0472">Membrane</keyword>